<sequence>MEREPVYRSVLAVDIERSAGRGDPALLAIREVLRTTLRESFARCRIDWDACRVDDLGDGLRVTAPPGVRKAVLVHPLLDEVAARLRAHNRLAGPATAMRVRMALHAGDLWFGPSGEVAGRPLEVLARLLDAPAVRTALAGSAPGTVAALVLSQHFHEETVAHGYPGTDPEAFREVEVRNKEFTARAWLRLAAPPDAPSDAVPDAAGDPARNPASTESEDPASASAQDPETGRDAESARDAAAPYEPRPAVPSRMTNTASGHGVIYATQNGDQHITVTRTP</sequence>
<name>A0ABS7QG95_9ACTN</name>
<feature type="compositionally biased region" description="Basic and acidic residues" evidence="1">
    <location>
        <begin position="229"/>
        <end position="238"/>
    </location>
</feature>
<gene>
    <name evidence="2" type="ORF">K7862_31760</name>
</gene>
<reference evidence="2 3" key="1">
    <citation type="submission" date="2021-08" db="EMBL/GenBank/DDBJ databases">
        <title>WGS of actinomycetes from Thailand.</title>
        <authorList>
            <person name="Thawai C."/>
        </authorList>
    </citation>
    <scope>NUCLEOTIDE SEQUENCE [LARGE SCALE GENOMIC DNA]</scope>
    <source>
        <strain evidence="2 3">PLK6-54</strain>
    </source>
</reference>
<feature type="region of interest" description="Disordered" evidence="1">
    <location>
        <begin position="190"/>
        <end position="280"/>
    </location>
</feature>
<dbReference type="EMBL" id="JAINZZ010000064">
    <property type="protein sequence ID" value="MBY8882177.1"/>
    <property type="molecule type" value="Genomic_DNA"/>
</dbReference>
<keyword evidence="3" id="KW-1185">Reference proteome</keyword>
<feature type="compositionally biased region" description="Polar residues" evidence="1">
    <location>
        <begin position="266"/>
        <end position="280"/>
    </location>
</feature>
<comment type="caution">
    <text evidence="2">The sequence shown here is derived from an EMBL/GenBank/DDBJ whole genome shotgun (WGS) entry which is preliminary data.</text>
</comment>
<dbReference type="RefSeq" id="WP_222968361.1">
    <property type="nucleotide sequence ID" value="NZ_JAINZZ010000064.1"/>
</dbReference>
<feature type="compositionally biased region" description="Low complexity" evidence="1">
    <location>
        <begin position="191"/>
        <end position="209"/>
    </location>
</feature>
<protein>
    <submittedName>
        <fullName evidence="2">Uncharacterized protein</fullName>
    </submittedName>
</protein>
<evidence type="ECO:0000313" key="2">
    <source>
        <dbReference type="EMBL" id="MBY8882177.1"/>
    </source>
</evidence>
<proteinExistence type="predicted"/>
<dbReference type="Proteomes" id="UP000778578">
    <property type="component" value="Unassembled WGS sequence"/>
</dbReference>
<evidence type="ECO:0000256" key="1">
    <source>
        <dbReference type="SAM" id="MobiDB-lite"/>
    </source>
</evidence>
<evidence type="ECO:0000313" key="3">
    <source>
        <dbReference type="Proteomes" id="UP000778578"/>
    </source>
</evidence>
<accession>A0ABS7QG95</accession>
<organism evidence="2 3">
    <name type="scientific">Actinacidiphila acidipaludis</name>
    <dbReference type="NCBI Taxonomy" id="2873382"/>
    <lineage>
        <taxon>Bacteria</taxon>
        <taxon>Bacillati</taxon>
        <taxon>Actinomycetota</taxon>
        <taxon>Actinomycetes</taxon>
        <taxon>Kitasatosporales</taxon>
        <taxon>Streptomycetaceae</taxon>
        <taxon>Actinacidiphila</taxon>
    </lineage>
</organism>